<gene>
    <name evidence="2" type="ORF">FX983_06033</name>
</gene>
<dbReference type="EMBL" id="JAAAXX010000002">
    <property type="protein sequence ID" value="KAF2391548.1"/>
    <property type="molecule type" value="Genomic_DNA"/>
</dbReference>
<accession>A0A6L5BT11</accession>
<sequence>MKHRTLCGLLIASSLLAGCTAPQKVVEAPYSSTEYAVLKTEGTATVQGQIFMKTRGGDVKYGAGSTIFFAPVTSYNLTRFQAVQARQQLKEPDPRAQPYNRTTVADGSGNFSFENVAAGEYLIFGSVIWEAPSPYGLSTQGGMISMRFIVKEGEVKKIIMTH</sequence>
<dbReference type="Proteomes" id="UP000475265">
    <property type="component" value="Unassembled WGS sequence"/>
</dbReference>
<name>A0A6L5BT11_9PSED</name>
<dbReference type="AlphaFoldDB" id="A0A6L5BT11"/>
<keyword evidence="1" id="KW-0732">Signal</keyword>
<protein>
    <recommendedName>
        <fullName evidence="4">Lipoprotein</fullName>
    </recommendedName>
</protein>
<organism evidence="2 3">
    <name type="scientific">Pseudomonas frederiksbergensis</name>
    <dbReference type="NCBI Taxonomy" id="104087"/>
    <lineage>
        <taxon>Bacteria</taxon>
        <taxon>Pseudomonadati</taxon>
        <taxon>Pseudomonadota</taxon>
        <taxon>Gammaproteobacteria</taxon>
        <taxon>Pseudomonadales</taxon>
        <taxon>Pseudomonadaceae</taxon>
        <taxon>Pseudomonas</taxon>
    </lineage>
</organism>
<evidence type="ECO:0008006" key="4">
    <source>
        <dbReference type="Google" id="ProtNLM"/>
    </source>
</evidence>
<comment type="caution">
    <text evidence="2">The sequence shown here is derived from an EMBL/GenBank/DDBJ whole genome shotgun (WGS) entry which is preliminary data.</text>
</comment>
<dbReference type="PROSITE" id="PS51257">
    <property type="entry name" value="PROKAR_LIPOPROTEIN"/>
    <property type="match status" value="1"/>
</dbReference>
<proteinExistence type="predicted"/>
<dbReference type="RefSeq" id="WP_163913917.1">
    <property type="nucleotide sequence ID" value="NZ_JAAAXX010000002.1"/>
</dbReference>
<evidence type="ECO:0000256" key="1">
    <source>
        <dbReference type="SAM" id="SignalP"/>
    </source>
</evidence>
<feature type="signal peptide" evidence="1">
    <location>
        <begin position="1"/>
        <end position="17"/>
    </location>
</feature>
<evidence type="ECO:0000313" key="2">
    <source>
        <dbReference type="EMBL" id="KAF2391548.1"/>
    </source>
</evidence>
<feature type="chain" id="PRO_5026761096" description="Lipoprotein" evidence="1">
    <location>
        <begin position="18"/>
        <end position="162"/>
    </location>
</feature>
<evidence type="ECO:0000313" key="3">
    <source>
        <dbReference type="Proteomes" id="UP000475265"/>
    </source>
</evidence>
<reference evidence="2 3" key="1">
    <citation type="submission" date="2019-12" db="EMBL/GenBank/DDBJ databases">
        <title>Endophytic bacteria associated with Panax ginseng seedlings.</title>
        <authorList>
            <person name="Park J.M."/>
            <person name="Shin R."/>
            <person name="Jo S.H."/>
        </authorList>
    </citation>
    <scope>NUCLEOTIDE SEQUENCE [LARGE SCALE GENOMIC DNA]</scope>
    <source>
        <strain evidence="2 3">PgKB32</strain>
    </source>
</reference>
<dbReference type="SUPFAM" id="SSF117074">
    <property type="entry name" value="Hypothetical protein PA1324"/>
    <property type="match status" value="1"/>
</dbReference>